<dbReference type="RefSeq" id="WP_107289278.1">
    <property type="nucleotide sequence ID" value="NZ_PYNF01000003.1"/>
</dbReference>
<sequence length="548" mass="62192">MTSLNHFFELTNTDTDTIRAYKVVHGTDVNGQATIDLNLSIVLSGAKTTKIKKNTTDYGIIATALQRLYENKKLLTENNFFKIEVSYNAFEIGASTIPITPNLLEQRFITVTSSKHRHGDIIFDVYYSTSHGELDEIYTPGSSVLNIVNKVFSLQDEVLATKVLTKLHAKTKQGDYLCYNKDTNTSSVNLVSNKALEISNFSTRNTPTEVVTSRELTKEELSILLKTYKNHDDISLVVEIYDSINRFVIVDPKKTAEKTKTREVKFKKKDRDYKAIISAAHIVKTNKDGQITEEYDTFPGRVEMMVEYAIRQLFEKKKPIARGAIVGVEFTIYELDSVLKKSFGKTYSHADIRNAIEILHRSNIRLEMLSNPNEARFSSEGSTYLPYLSWGDESKRSFVSLHSVLMLEIGRVSYRGMSNFSIRDSKQYTQSNVIEKLLYLHWVNASNSNPYTIKMSTLLTNAGLMTENKKNNWKILQKAILKLSDNSDGNAIILPNPEIVVKKDGNKIVERVITFYPTDSFVSMQKKISKLKSNAIEQTAILVNNNNE</sequence>
<evidence type="ECO:0000313" key="1">
    <source>
        <dbReference type="EMBL" id="PSV00648.1"/>
    </source>
</evidence>
<dbReference type="EMBL" id="PYNF01000003">
    <property type="protein sequence ID" value="PSV00648.1"/>
    <property type="molecule type" value="Genomic_DNA"/>
</dbReference>
<name>A0A2T3KLS1_9GAMM</name>
<comment type="caution">
    <text evidence="1">The sequence shown here is derived from an EMBL/GenBank/DDBJ whole genome shotgun (WGS) entry which is preliminary data.</text>
</comment>
<organism evidence="1 2">
    <name type="scientific">Photobacterium kishitanii</name>
    <dbReference type="NCBI Taxonomy" id="318456"/>
    <lineage>
        <taxon>Bacteria</taxon>
        <taxon>Pseudomonadati</taxon>
        <taxon>Pseudomonadota</taxon>
        <taxon>Gammaproteobacteria</taxon>
        <taxon>Vibrionales</taxon>
        <taxon>Vibrionaceae</taxon>
        <taxon>Photobacterium</taxon>
    </lineage>
</organism>
<protein>
    <submittedName>
        <fullName evidence="1">Uncharacterized protein</fullName>
    </submittedName>
</protein>
<proteinExistence type="predicted"/>
<accession>A0A2T3KLS1</accession>
<evidence type="ECO:0000313" key="2">
    <source>
        <dbReference type="Proteomes" id="UP000241426"/>
    </source>
</evidence>
<reference evidence="1 2" key="1">
    <citation type="submission" date="2018-01" db="EMBL/GenBank/DDBJ databases">
        <title>Whole genome sequencing of Histamine producing bacteria.</title>
        <authorList>
            <person name="Butler K."/>
        </authorList>
    </citation>
    <scope>NUCLEOTIDE SEQUENCE [LARGE SCALE GENOMIC DNA]</scope>
    <source>
        <strain evidence="1 2">FS-7.2</strain>
    </source>
</reference>
<dbReference type="AlphaFoldDB" id="A0A2T3KLS1"/>
<dbReference type="Proteomes" id="UP000241426">
    <property type="component" value="Unassembled WGS sequence"/>
</dbReference>
<gene>
    <name evidence="1" type="ORF">C9J27_05785</name>
</gene>